<keyword evidence="1" id="KW-1133">Transmembrane helix</keyword>
<organism evidence="2">
    <name type="scientific">Thermofilum pendens</name>
    <dbReference type="NCBI Taxonomy" id="2269"/>
    <lineage>
        <taxon>Archaea</taxon>
        <taxon>Thermoproteota</taxon>
        <taxon>Thermoprotei</taxon>
        <taxon>Thermofilales</taxon>
        <taxon>Thermofilaceae</taxon>
        <taxon>Thermofilum</taxon>
    </lineage>
</organism>
<keyword evidence="1" id="KW-0812">Transmembrane</keyword>
<proteinExistence type="predicted"/>
<protein>
    <submittedName>
        <fullName evidence="2">Uncharacterized protein</fullName>
    </submittedName>
</protein>
<evidence type="ECO:0000256" key="1">
    <source>
        <dbReference type="SAM" id="Phobius"/>
    </source>
</evidence>
<dbReference type="EMBL" id="DSKP01000085">
    <property type="protein sequence ID" value="HEB48654.1"/>
    <property type="molecule type" value="Genomic_DNA"/>
</dbReference>
<dbReference type="AlphaFoldDB" id="A0A7C1PLY7"/>
<evidence type="ECO:0000313" key="2">
    <source>
        <dbReference type="EMBL" id="HEB48654.1"/>
    </source>
</evidence>
<sequence length="365" mass="40942">MSRGCLALALLLLLPLFWAPALAQPNYWTALNFRVTFFGNGTVLVEELLHPFTAEGRSLLEDEEVEEHMRNSTREFLNYALLMFTDRPDRILHRAAVRMDKRYGESVYCDVSGTGRMEELRGAYVFPVLIYLDMSTLVTPLGGDVYQVKVRDSFTSSDPRSWIDVIEFRFQGVQLVNYTWAPDYANGPVEVREGRLVWRNHNELEAPDYYIFTLRLPGFKYEGVPPEVFAIIREVVFAGTELTVVVENVGSISGYAVVWVKGEGVDQARKVFLNPRDRRTVLFPYVPSRNCTVLLISGSKVLDERSVSSGAPAATPPQQELRILLPLLIVLLVAIVLAACMLAARAAGKKWEKDTTTSSGAQVEA</sequence>
<name>A0A7C1PLY7_THEPE</name>
<reference evidence="2" key="1">
    <citation type="journal article" date="2020" name="mSystems">
        <title>Genome- and Community-Level Interaction Insights into Carbon Utilization and Element Cycling Functions of Hydrothermarchaeota in Hydrothermal Sediment.</title>
        <authorList>
            <person name="Zhou Z."/>
            <person name="Liu Y."/>
            <person name="Xu W."/>
            <person name="Pan J."/>
            <person name="Luo Z.H."/>
            <person name="Li M."/>
        </authorList>
    </citation>
    <scope>NUCLEOTIDE SEQUENCE [LARGE SCALE GENOMIC DNA]</scope>
    <source>
        <strain evidence="2">SpSt-25</strain>
    </source>
</reference>
<comment type="caution">
    <text evidence="2">The sequence shown here is derived from an EMBL/GenBank/DDBJ whole genome shotgun (WGS) entry which is preliminary data.</text>
</comment>
<gene>
    <name evidence="2" type="ORF">ENP77_02520</name>
</gene>
<accession>A0A7C1PLY7</accession>
<feature type="transmembrane region" description="Helical" evidence="1">
    <location>
        <begin position="323"/>
        <end position="344"/>
    </location>
</feature>
<keyword evidence="1" id="KW-0472">Membrane</keyword>